<dbReference type="EMBL" id="VSWC01000053">
    <property type="protein sequence ID" value="KAA1102061.1"/>
    <property type="molecule type" value="Genomic_DNA"/>
</dbReference>
<evidence type="ECO:0000313" key="4">
    <source>
        <dbReference type="Proteomes" id="UP000324748"/>
    </source>
</evidence>
<feature type="region of interest" description="Disordered" evidence="1">
    <location>
        <begin position="1"/>
        <end position="300"/>
    </location>
</feature>
<evidence type="ECO:0000256" key="1">
    <source>
        <dbReference type="SAM" id="MobiDB-lite"/>
    </source>
</evidence>
<protein>
    <recommendedName>
        <fullName evidence="2">Tet-like 2OG-Fe(II) oxygenase domain-containing protein</fullName>
    </recommendedName>
</protein>
<feature type="compositionally biased region" description="Low complexity" evidence="1">
    <location>
        <begin position="168"/>
        <end position="184"/>
    </location>
</feature>
<proteinExistence type="predicted"/>
<dbReference type="Proteomes" id="UP000324748">
    <property type="component" value="Unassembled WGS sequence"/>
</dbReference>
<feature type="compositionally biased region" description="Polar residues" evidence="1">
    <location>
        <begin position="80"/>
        <end position="100"/>
    </location>
</feature>
<feature type="compositionally biased region" description="Polar residues" evidence="1">
    <location>
        <begin position="1"/>
        <end position="17"/>
    </location>
</feature>
<name>A0A5B0PLM0_PUCGR</name>
<evidence type="ECO:0000313" key="3">
    <source>
        <dbReference type="EMBL" id="KAA1102061.1"/>
    </source>
</evidence>
<dbReference type="AlphaFoldDB" id="A0A5B0PLM0"/>
<feature type="compositionally biased region" description="Low complexity" evidence="1">
    <location>
        <begin position="202"/>
        <end position="244"/>
    </location>
</feature>
<sequence length="667" mass="74696">MSQIVSPVQTSELVSSNNRDRVPKRPGTTPTTSTRFISNSSPPPLRTGKLVSLQSTTMDRSIKQPRGKKNPLLELKPSNKKQSITSDLTPSKRPSMTYASAVSGIKQPLDCPSDRLKAPTVPNPTGNQQLTPTTYADAVRSVDTRTNQVIVAKRNKLQPSSKTFGSRSNQPLPSSNSFSSESNQVTVAKKNGLQPSPKTFGLRSNQPSPPSSSSLSELSSTLSNLSSSLSDSSDSISESRIGSTCQDQSSNIGKPGRIPQKRKQVTNLTPHGRKKRNARTTRRRRTKREKKCAEEFTTARPPTQFRIIQKKLRPIDLFPDITADFNQRKAEQKQLVEAHKKDPKNIPKPCEKQIFARNPTTKENNLALETVKDSFSFINSKYNKIYDENSSKLVALVEFLKFEDLTEEQWDDLNFLCLFLQDCKEFISPVASKSRKCAGIMWALGWRKDYDGIEILGRYRDKKAIENNPEGFEKVMNRSIRAGEVLWKTFHGFADVAVEKNQKFMEDFNIPSIADNNFPESPGEKYPFGFASNLAFSSHGFYNHHHLDSGDSSELPLAFALIIPTSKLTGKIANDDYDVTNGQFIFRDLRIALDFKPRTICRMIFRAQEYVHGTLLPTEPTVFTKLGLALQVATRTSNACKLYLNGTFNDDTDIYFGGVDALLEKNE</sequence>
<dbReference type="InterPro" id="IPR046798">
    <property type="entry name" value="2OG-FeII_Oxy_6"/>
</dbReference>
<feature type="compositionally biased region" description="Polar residues" evidence="1">
    <location>
        <begin position="28"/>
        <end position="40"/>
    </location>
</feature>
<feature type="domain" description="Tet-like 2OG-Fe(II) oxygenase" evidence="2">
    <location>
        <begin position="407"/>
        <end position="615"/>
    </location>
</feature>
<evidence type="ECO:0000259" key="2">
    <source>
        <dbReference type="Pfam" id="PF20515"/>
    </source>
</evidence>
<accession>A0A5B0PLM0</accession>
<dbReference type="OrthoDB" id="2505311at2759"/>
<dbReference type="Pfam" id="PF20515">
    <property type="entry name" value="2OG-FeII_Oxy_6"/>
    <property type="match status" value="1"/>
</dbReference>
<feature type="compositionally biased region" description="Basic residues" evidence="1">
    <location>
        <begin position="271"/>
        <end position="290"/>
    </location>
</feature>
<organism evidence="3 4">
    <name type="scientific">Puccinia graminis f. sp. tritici</name>
    <dbReference type="NCBI Taxonomy" id="56615"/>
    <lineage>
        <taxon>Eukaryota</taxon>
        <taxon>Fungi</taxon>
        <taxon>Dikarya</taxon>
        <taxon>Basidiomycota</taxon>
        <taxon>Pucciniomycotina</taxon>
        <taxon>Pucciniomycetes</taxon>
        <taxon>Pucciniales</taxon>
        <taxon>Pucciniaceae</taxon>
        <taxon>Puccinia</taxon>
    </lineage>
</organism>
<gene>
    <name evidence="3" type="ORF">PGT21_035613</name>
</gene>
<feature type="compositionally biased region" description="Polar residues" evidence="1">
    <location>
        <begin position="157"/>
        <end position="167"/>
    </location>
</feature>
<reference evidence="3 4" key="1">
    <citation type="submission" date="2019-05" db="EMBL/GenBank/DDBJ databases">
        <title>Emergence of the Ug99 lineage of the wheat stem rust pathogen through somatic hybridization.</title>
        <authorList>
            <person name="Li F."/>
            <person name="Upadhyaya N.M."/>
            <person name="Sperschneider J."/>
            <person name="Matny O."/>
            <person name="Nguyen-Phuc H."/>
            <person name="Mago R."/>
            <person name="Raley C."/>
            <person name="Miller M.E."/>
            <person name="Silverstein K.A.T."/>
            <person name="Henningsen E."/>
            <person name="Hirsch C.D."/>
            <person name="Visser B."/>
            <person name="Pretorius Z.A."/>
            <person name="Steffenson B.J."/>
            <person name="Schwessinger B."/>
            <person name="Dodds P.N."/>
            <person name="Figueroa M."/>
        </authorList>
    </citation>
    <scope>NUCLEOTIDE SEQUENCE [LARGE SCALE GENOMIC DNA]</scope>
    <source>
        <strain evidence="3">21-0</strain>
    </source>
</reference>
<feature type="compositionally biased region" description="Polar residues" evidence="1">
    <location>
        <begin position="123"/>
        <end position="134"/>
    </location>
</feature>
<comment type="caution">
    <text evidence="3">The sequence shown here is derived from an EMBL/GenBank/DDBJ whole genome shotgun (WGS) entry which is preliminary data.</text>
</comment>
<keyword evidence="4" id="KW-1185">Reference proteome</keyword>